<evidence type="ECO:0008006" key="3">
    <source>
        <dbReference type="Google" id="ProtNLM"/>
    </source>
</evidence>
<sequence length="99" mass="10996">MQSRNAKCNALQCVFEVFLHSTNTPEKVIQALAHMGISKNIPNGYPPCYSFPLRRNASTLREMGQTLLIGYAYDNFNIFPSLVPTIEKAGEPSPTLHLA</sequence>
<keyword evidence="2" id="KW-1185">Reference proteome</keyword>
<dbReference type="EMBL" id="JAWWNJ010000030">
    <property type="protein sequence ID" value="KAK7027205.1"/>
    <property type="molecule type" value="Genomic_DNA"/>
</dbReference>
<proteinExistence type="predicted"/>
<dbReference type="AlphaFoldDB" id="A0AAW0BPD5"/>
<evidence type="ECO:0000313" key="2">
    <source>
        <dbReference type="Proteomes" id="UP001362999"/>
    </source>
</evidence>
<organism evidence="1 2">
    <name type="scientific">Favolaschia claudopus</name>
    <dbReference type="NCBI Taxonomy" id="2862362"/>
    <lineage>
        <taxon>Eukaryota</taxon>
        <taxon>Fungi</taxon>
        <taxon>Dikarya</taxon>
        <taxon>Basidiomycota</taxon>
        <taxon>Agaricomycotina</taxon>
        <taxon>Agaricomycetes</taxon>
        <taxon>Agaricomycetidae</taxon>
        <taxon>Agaricales</taxon>
        <taxon>Marasmiineae</taxon>
        <taxon>Mycenaceae</taxon>
        <taxon>Favolaschia</taxon>
    </lineage>
</organism>
<name>A0AAW0BPD5_9AGAR</name>
<reference evidence="1 2" key="1">
    <citation type="journal article" date="2024" name="J Genomics">
        <title>Draft genome sequencing and assembly of Favolaschia claudopus CIRM-BRFM 2984 isolated from oak limbs.</title>
        <authorList>
            <person name="Navarro D."/>
            <person name="Drula E."/>
            <person name="Chaduli D."/>
            <person name="Cazenave R."/>
            <person name="Ahrendt S."/>
            <person name="Wang J."/>
            <person name="Lipzen A."/>
            <person name="Daum C."/>
            <person name="Barry K."/>
            <person name="Grigoriev I.V."/>
            <person name="Favel A."/>
            <person name="Rosso M.N."/>
            <person name="Martin F."/>
        </authorList>
    </citation>
    <scope>NUCLEOTIDE SEQUENCE [LARGE SCALE GENOMIC DNA]</scope>
    <source>
        <strain evidence="1 2">CIRM-BRFM 2984</strain>
    </source>
</reference>
<comment type="caution">
    <text evidence="1">The sequence shown here is derived from an EMBL/GenBank/DDBJ whole genome shotgun (WGS) entry which is preliminary data.</text>
</comment>
<protein>
    <recommendedName>
        <fullName evidence="3">LAGLIDADG homing endonuclease</fullName>
    </recommendedName>
</protein>
<dbReference type="Proteomes" id="UP001362999">
    <property type="component" value="Unassembled WGS sequence"/>
</dbReference>
<gene>
    <name evidence="1" type="ORF">R3P38DRAFT_2527165</name>
</gene>
<evidence type="ECO:0000313" key="1">
    <source>
        <dbReference type="EMBL" id="KAK7027205.1"/>
    </source>
</evidence>
<accession>A0AAW0BPD5</accession>